<dbReference type="GO" id="GO:0006357">
    <property type="term" value="P:regulation of transcription by RNA polymerase II"/>
    <property type="evidence" value="ECO:0007669"/>
    <property type="project" value="TreeGrafter"/>
</dbReference>
<reference evidence="2" key="1">
    <citation type="submission" date="2018-04" db="EMBL/GenBank/DDBJ databases">
        <authorList>
            <person name="Go L.Y."/>
            <person name="Mitchell J.A."/>
        </authorList>
    </citation>
    <scope>NUCLEOTIDE SEQUENCE</scope>
    <source>
        <tissue evidence="2">Whole organism</tissue>
    </source>
</reference>
<dbReference type="GO" id="GO:0005667">
    <property type="term" value="C:transcription regulator complex"/>
    <property type="evidence" value="ECO:0007669"/>
    <property type="project" value="TreeGrafter"/>
</dbReference>
<dbReference type="AlphaFoldDB" id="A0A336L692"/>
<feature type="compositionally biased region" description="Polar residues" evidence="1">
    <location>
        <begin position="121"/>
        <end position="132"/>
    </location>
</feature>
<dbReference type="GO" id="GO:0003712">
    <property type="term" value="F:transcription coregulator activity"/>
    <property type="evidence" value="ECO:0007669"/>
    <property type="project" value="TreeGrafter"/>
</dbReference>
<evidence type="ECO:0000313" key="3">
    <source>
        <dbReference type="EMBL" id="SSX32859.1"/>
    </source>
</evidence>
<dbReference type="InterPro" id="IPR026094">
    <property type="entry name" value="GPS2"/>
</dbReference>
<dbReference type="Pfam" id="PF15991">
    <property type="entry name" value="G_path_suppress"/>
    <property type="match status" value="1"/>
</dbReference>
<dbReference type="VEuPathDB" id="VectorBase:CSON005517"/>
<proteinExistence type="predicted"/>
<feature type="region of interest" description="Disordered" evidence="1">
    <location>
        <begin position="1"/>
        <end position="20"/>
    </location>
</feature>
<evidence type="ECO:0000256" key="1">
    <source>
        <dbReference type="SAM" id="MobiDB-lite"/>
    </source>
</evidence>
<gene>
    <name evidence="2" type="primary">CSON005517</name>
</gene>
<dbReference type="EMBL" id="UFQT01002178">
    <property type="protein sequence ID" value="SSX32859.1"/>
    <property type="molecule type" value="Genomic_DNA"/>
</dbReference>
<reference evidence="3" key="2">
    <citation type="submission" date="2018-07" db="EMBL/GenBank/DDBJ databases">
        <authorList>
            <person name="Quirk P.G."/>
            <person name="Krulwich T.A."/>
        </authorList>
    </citation>
    <scope>NUCLEOTIDE SEQUENCE</scope>
</reference>
<name>A0A336L692_CULSO</name>
<protein>
    <submittedName>
        <fullName evidence="2">CSON005517 protein</fullName>
    </submittedName>
</protein>
<sequence>MSAKKYLKMPAVQQQAQAEKTEQQERLWSAIKRHILQERKRKQEELEAEVDKERLRKEREAREKENVMTLGETKEQINLLERKLEDLKKEKSQLFIQLKKVLNKDDNRKRQSEKEAPQDNFPPSSKSNTQMPQAAFLPPRIGYQITSSGPPNNHSVHKRKRSPSPPVQNYHRPVNEEHRRAQLWNKPAAHQSHQYRPTAITAIPYHIPQGKGQGVYPSFHGMRPVYQTPSSSQHKHDVQQKQNQPANIYHIDVNKHPDVRPDMRQSPYDNQMATIRRDQMPIFQLAMPQQNPGQVVKSQGGIPQVNYGPRPPSANPSHYPTPMHRY</sequence>
<organism evidence="2">
    <name type="scientific">Culicoides sonorensis</name>
    <name type="common">Biting midge</name>
    <dbReference type="NCBI Taxonomy" id="179676"/>
    <lineage>
        <taxon>Eukaryota</taxon>
        <taxon>Metazoa</taxon>
        <taxon>Ecdysozoa</taxon>
        <taxon>Arthropoda</taxon>
        <taxon>Hexapoda</taxon>
        <taxon>Insecta</taxon>
        <taxon>Pterygota</taxon>
        <taxon>Neoptera</taxon>
        <taxon>Endopterygota</taxon>
        <taxon>Diptera</taxon>
        <taxon>Nematocera</taxon>
        <taxon>Chironomoidea</taxon>
        <taxon>Ceratopogonidae</taxon>
        <taxon>Ceratopogoninae</taxon>
        <taxon>Culicoides</taxon>
        <taxon>Monoculicoides</taxon>
    </lineage>
</organism>
<feature type="compositionally biased region" description="Basic and acidic residues" evidence="1">
    <location>
        <begin position="102"/>
        <end position="117"/>
    </location>
</feature>
<feature type="region of interest" description="Disordered" evidence="1">
    <location>
        <begin position="290"/>
        <end position="326"/>
    </location>
</feature>
<feature type="compositionally biased region" description="Polar residues" evidence="1">
    <location>
        <begin position="144"/>
        <end position="154"/>
    </location>
</feature>
<feature type="region of interest" description="Disordered" evidence="1">
    <location>
        <begin position="99"/>
        <end position="171"/>
    </location>
</feature>
<dbReference type="PANTHER" id="PTHR22654">
    <property type="entry name" value="G PROTEIN PATHWAY SUPPRESSOR 2"/>
    <property type="match status" value="1"/>
</dbReference>
<dbReference type="PANTHER" id="PTHR22654:SF2">
    <property type="entry name" value="G PROTEIN PATHWAY SUPPRESSOR 2"/>
    <property type="match status" value="1"/>
</dbReference>
<dbReference type="EMBL" id="UFQS01002178">
    <property type="protein sequence ID" value="SSX13426.1"/>
    <property type="molecule type" value="Genomic_DNA"/>
</dbReference>
<evidence type="ECO:0000313" key="2">
    <source>
        <dbReference type="EMBL" id="SSX13426.1"/>
    </source>
</evidence>
<accession>A0A336L692</accession>